<dbReference type="RefSeq" id="WP_131815408.1">
    <property type="nucleotide sequence ID" value="NZ_FNKK01000002.1"/>
</dbReference>
<name>A0A1H1A9W1_9ACTN</name>
<dbReference type="EMBL" id="FNKK01000002">
    <property type="protein sequence ID" value="SDQ36434.1"/>
    <property type="molecule type" value="Genomic_DNA"/>
</dbReference>
<sequence>MAGPRPRRMNIPLRRVIYACAAVYFTLLAHLSCLQAFRADALREDPRNPRSRLSGPPHVPFRLLGQLEE</sequence>
<dbReference type="STRING" id="35622.SAMN04489764_0394"/>
<dbReference type="Proteomes" id="UP000217103">
    <property type="component" value="Unassembled WGS sequence"/>
</dbReference>
<feature type="region of interest" description="Disordered" evidence="1">
    <location>
        <begin position="45"/>
        <end position="69"/>
    </location>
</feature>
<evidence type="ECO:0000313" key="3">
    <source>
        <dbReference type="Proteomes" id="UP000217103"/>
    </source>
</evidence>
<organism evidence="2 3">
    <name type="scientific">Thermostaphylospora chromogena</name>
    <dbReference type="NCBI Taxonomy" id="35622"/>
    <lineage>
        <taxon>Bacteria</taxon>
        <taxon>Bacillati</taxon>
        <taxon>Actinomycetota</taxon>
        <taxon>Actinomycetes</taxon>
        <taxon>Streptosporangiales</taxon>
        <taxon>Thermomonosporaceae</taxon>
        <taxon>Thermostaphylospora</taxon>
    </lineage>
</organism>
<accession>A0A1H1A9W1</accession>
<proteinExistence type="predicted"/>
<gene>
    <name evidence="2" type="ORF">SAMN04489764_0394</name>
</gene>
<evidence type="ECO:0000256" key="1">
    <source>
        <dbReference type="SAM" id="MobiDB-lite"/>
    </source>
</evidence>
<evidence type="ECO:0000313" key="2">
    <source>
        <dbReference type="EMBL" id="SDQ36434.1"/>
    </source>
</evidence>
<reference evidence="2 3" key="1">
    <citation type="submission" date="2016-10" db="EMBL/GenBank/DDBJ databases">
        <authorList>
            <person name="de Groot N.N."/>
        </authorList>
    </citation>
    <scope>NUCLEOTIDE SEQUENCE [LARGE SCALE GENOMIC DNA]</scope>
    <source>
        <strain evidence="2 3">DSM 43794</strain>
    </source>
</reference>
<keyword evidence="3" id="KW-1185">Reference proteome</keyword>
<dbReference type="AlphaFoldDB" id="A0A1H1A9W1"/>
<protein>
    <submittedName>
        <fullName evidence="2">Uncharacterized protein</fullName>
    </submittedName>
</protein>